<reference evidence="1" key="1">
    <citation type="submission" date="2014-11" db="EMBL/GenBank/DDBJ databases">
        <authorList>
            <person name="Otto D Thomas"/>
            <person name="Naeem Raeece"/>
        </authorList>
    </citation>
    <scope>NUCLEOTIDE SEQUENCE</scope>
</reference>
<sequence>MLVFGTSFGGPLGSLGIPPPPRSTGVDESPRWRPWWSQPSLHMHLYGARRCTEVICGVDPVFDVTNERMHALLTTNYNPEEEVTSD</sequence>
<gene>
    <name evidence="1" type="ORF">Cvel_1485</name>
</gene>
<accession>A0A0G4HXG6</accession>
<dbReference type="VEuPathDB" id="CryptoDB:Cvel_1485"/>
<dbReference type="AlphaFoldDB" id="A0A0G4HXG6"/>
<dbReference type="EMBL" id="CDMZ01004259">
    <property type="protein sequence ID" value="CEM49195.1"/>
    <property type="molecule type" value="Genomic_DNA"/>
</dbReference>
<evidence type="ECO:0000313" key="1">
    <source>
        <dbReference type="EMBL" id="CEM49195.1"/>
    </source>
</evidence>
<proteinExistence type="predicted"/>
<protein>
    <submittedName>
        <fullName evidence="1">Uncharacterized protein</fullName>
    </submittedName>
</protein>
<organism evidence="1">
    <name type="scientific">Chromera velia CCMP2878</name>
    <dbReference type="NCBI Taxonomy" id="1169474"/>
    <lineage>
        <taxon>Eukaryota</taxon>
        <taxon>Sar</taxon>
        <taxon>Alveolata</taxon>
        <taxon>Colpodellida</taxon>
        <taxon>Chromeraceae</taxon>
        <taxon>Chromera</taxon>
    </lineage>
</organism>
<name>A0A0G4HXG6_9ALVE</name>